<evidence type="ECO:0000256" key="1">
    <source>
        <dbReference type="SAM" id="MobiDB-lite"/>
    </source>
</evidence>
<dbReference type="EMBL" id="CP104013">
    <property type="protein sequence ID" value="UYP45703.1"/>
    <property type="molecule type" value="Genomic_DNA"/>
</dbReference>
<dbReference type="Pfam" id="PF11977">
    <property type="entry name" value="RNase_Zc3h12a"/>
    <property type="match status" value="1"/>
</dbReference>
<dbReference type="Gene3D" id="2.60.200.20">
    <property type="match status" value="1"/>
</dbReference>
<evidence type="ECO:0000259" key="3">
    <source>
        <dbReference type="Pfam" id="PF11977"/>
    </source>
</evidence>
<accession>A0ABY6HQB2</accession>
<feature type="domain" description="FHA" evidence="2">
    <location>
        <begin position="65"/>
        <end position="115"/>
    </location>
</feature>
<evidence type="ECO:0008006" key="6">
    <source>
        <dbReference type="Google" id="ProtNLM"/>
    </source>
</evidence>
<dbReference type="InterPro" id="IPR000253">
    <property type="entry name" value="FHA_dom"/>
</dbReference>
<proteinExistence type="predicted"/>
<name>A0ABY6HQB2_9ARCH</name>
<organism evidence="4 5">
    <name type="scientific">Candidatus Lokiarchaeum ossiferum</name>
    <dbReference type="NCBI Taxonomy" id="2951803"/>
    <lineage>
        <taxon>Archaea</taxon>
        <taxon>Promethearchaeati</taxon>
        <taxon>Promethearchaeota</taxon>
        <taxon>Promethearchaeia</taxon>
        <taxon>Promethearchaeales</taxon>
        <taxon>Promethearchaeaceae</taxon>
        <taxon>Candidatus Lokiarchaeum</taxon>
    </lineage>
</organism>
<evidence type="ECO:0000259" key="2">
    <source>
        <dbReference type="Pfam" id="PF00498"/>
    </source>
</evidence>
<evidence type="ECO:0000313" key="5">
    <source>
        <dbReference type="Proteomes" id="UP001208689"/>
    </source>
</evidence>
<keyword evidence="5" id="KW-1185">Reference proteome</keyword>
<dbReference type="Proteomes" id="UP001208689">
    <property type="component" value="Chromosome"/>
</dbReference>
<feature type="region of interest" description="Disordered" evidence="1">
    <location>
        <begin position="162"/>
        <end position="201"/>
    </location>
</feature>
<protein>
    <recommendedName>
        <fullName evidence="6">FHA domain-containing protein</fullName>
    </recommendedName>
</protein>
<feature type="compositionally biased region" description="Low complexity" evidence="1">
    <location>
        <begin position="166"/>
        <end position="175"/>
    </location>
</feature>
<dbReference type="InterPro" id="IPR021869">
    <property type="entry name" value="RNase_Zc3h12_NYN"/>
</dbReference>
<dbReference type="Gene3D" id="3.40.50.11980">
    <property type="match status" value="1"/>
</dbReference>
<gene>
    <name evidence="4" type="ORF">NEF87_001988</name>
</gene>
<evidence type="ECO:0000313" key="4">
    <source>
        <dbReference type="EMBL" id="UYP45703.1"/>
    </source>
</evidence>
<dbReference type="Pfam" id="PF00498">
    <property type="entry name" value="FHA"/>
    <property type="match status" value="1"/>
</dbReference>
<reference evidence="4" key="1">
    <citation type="submission" date="2022-09" db="EMBL/GenBank/DDBJ databases">
        <title>Actin cytoskeleton and complex cell architecture in an #Asgard archaeon.</title>
        <authorList>
            <person name="Ponce Toledo R.I."/>
            <person name="Schleper C."/>
            <person name="Rodrigues Oliveira T."/>
            <person name="Wollweber F."/>
            <person name="Xu J."/>
            <person name="Rittmann S."/>
            <person name="Klingl A."/>
            <person name="Pilhofer M."/>
        </authorList>
    </citation>
    <scope>NUCLEOTIDE SEQUENCE</scope>
    <source>
        <strain evidence="4">B-35</strain>
    </source>
</reference>
<feature type="domain" description="RNase NYN" evidence="3">
    <location>
        <begin position="220"/>
        <end position="351"/>
    </location>
</feature>
<sequence length="377" mass="43902">MNVFLFLVNEKYERLSFIPLPQNHYIFIGREQIKHLCEDAYGTTNESYYSCITEVEMQDENHSLREHFIIERKVLLDESVKYYIYDRNEHCLTFVNNHEVSAQGKRIKSGDIISIPILIQNSMVVQNLVFSIFSDNILLLDSSELERLEELSQPKFISESDKVGLNSSQNQVSSNNHKHHHQKGDFPSPIDGKKKRKTKRKLNAIKSTSDFKSMKYAKYESIVLDGSNIARTTTQSKKAKISDVLNVFDALVQSGVPENKIFVIFSASLRHNLIDCSPEKYEQVLRRKNFQQAPKRTDDDWFIIDFALRTKGLILTNDYFSNYRKKYPAKAQEIDNVSLRYTVLGDQVMFDEQADIKLHWLIKSNRSDIKRKNKAKK</sequence>